<proteinExistence type="predicted"/>
<accession>A0A7J5C2P3</accession>
<feature type="domain" description="FAD dependent oxidoreductase" evidence="1">
    <location>
        <begin position="49"/>
        <end position="410"/>
    </location>
</feature>
<dbReference type="InterPro" id="IPR036188">
    <property type="entry name" value="FAD/NAD-bd_sf"/>
</dbReference>
<reference evidence="2 3" key="1">
    <citation type="submission" date="2019-09" db="EMBL/GenBank/DDBJ databases">
        <title>Phylogeny of genus Pseudoclavibacter and closely related genus.</title>
        <authorList>
            <person name="Li Y."/>
        </authorList>
    </citation>
    <scope>NUCLEOTIDE SEQUENCE [LARGE SCALE GENOMIC DNA]</scope>
    <source>
        <strain evidence="2 3">DSM 23821</strain>
    </source>
</reference>
<comment type="caution">
    <text evidence="2">The sequence shown here is derived from an EMBL/GenBank/DDBJ whole genome shotgun (WGS) entry which is preliminary data.</text>
</comment>
<sequence length="477" mass="52533">MLSYDRAERDIPIERVRASLAGASPTPYWLDDPRRPAALPALAADVTTDLAVVGGGYTGLWTALMAKERDPGRRVVLLEGNRIAWAASGRNGGFCETSLTHGESNGRTRLPDEVDLLDELGARNVREMVETIARYGMDCEWDPVGVLTVATEPHQIDWLREEAAETPGTTFLDGPAVRAEVDSPLYLEGLRDPGDGAMVSPAHLAWELRRVCLELGVEIFEHTPVRKLHADEHVIRLETDGGTVHATDVALGTNVFPALLPAARLYTIPVYDYALMTEPLSDEQLASIGWAGRYGISDLNNRFHYSRLTRDHEGRTRILYGGYDPVYHFGGRIKRSYDQRPETFEKLAAHFAATYPQLDGLRFSHAWGGAIDTCSRFFSFFATAHRGRVTHAAGFTGLGVGATRFAANVMLDLLSGEETERTRLELVRTKPIPFPPEPFASIGAGISLAEMARADRNEGRRGLWLKTMDAVGLGFDS</sequence>
<dbReference type="OrthoDB" id="9805852at2"/>
<keyword evidence="3" id="KW-1185">Reference proteome</keyword>
<organism evidence="2 3">
    <name type="scientific">Pseudoclavibacter chungangensis</name>
    <dbReference type="NCBI Taxonomy" id="587635"/>
    <lineage>
        <taxon>Bacteria</taxon>
        <taxon>Bacillati</taxon>
        <taxon>Actinomycetota</taxon>
        <taxon>Actinomycetes</taxon>
        <taxon>Micrococcales</taxon>
        <taxon>Microbacteriaceae</taxon>
        <taxon>Pseudoclavibacter</taxon>
    </lineage>
</organism>
<dbReference type="Proteomes" id="UP000467240">
    <property type="component" value="Unassembled WGS sequence"/>
</dbReference>
<dbReference type="EMBL" id="WBJZ01000001">
    <property type="protein sequence ID" value="KAB1662462.1"/>
    <property type="molecule type" value="Genomic_DNA"/>
</dbReference>
<name>A0A7J5C2P3_9MICO</name>
<dbReference type="Gene3D" id="3.50.50.60">
    <property type="entry name" value="FAD/NAD(P)-binding domain"/>
    <property type="match status" value="1"/>
</dbReference>
<dbReference type="PANTHER" id="PTHR13847">
    <property type="entry name" value="SARCOSINE DEHYDROGENASE-RELATED"/>
    <property type="match status" value="1"/>
</dbReference>
<dbReference type="Pfam" id="PF01266">
    <property type="entry name" value="DAO"/>
    <property type="match status" value="1"/>
</dbReference>
<protein>
    <submittedName>
        <fullName evidence="2">FAD-dependent oxidoreductase</fullName>
    </submittedName>
</protein>
<dbReference type="Gene3D" id="3.30.9.10">
    <property type="entry name" value="D-Amino Acid Oxidase, subunit A, domain 2"/>
    <property type="match status" value="1"/>
</dbReference>
<dbReference type="AlphaFoldDB" id="A0A7J5C2P3"/>
<dbReference type="InterPro" id="IPR006076">
    <property type="entry name" value="FAD-dep_OxRdtase"/>
</dbReference>
<gene>
    <name evidence="2" type="ORF">F8O01_00490</name>
</gene>
<evidence type="ECO:0000313" key="2">
    <source>
        <dbReference type="EMBL" id="KAB1662462.1"/>
    </source>
</evidence>
<evidence type="ECO:0000313" key="3">
    <source>
        <dbReference type="Proteomes" id="UP000467240"/>
    </source>
</evidence>
<dbReference type="PANTHER" id="PTHR13847:SF281">
    <property type="entry name" value="FAD DEPENDENT OXIDOREDUCTASE DOMAIN-CONTAINING PROTEIN"/>
    <property type="match status" value="1"/>
</dbReference>
<dbReference type="SUPFAM" id="SSF51905">
    <property type="entry name" value="FAD/NAD(P)-binding domain"/>
    <property type="match status" value="1"/>
</dbReference>
<dbReference type="GO" id="GO:0005737">
    <property type="term" value="C:cytoplasm"/>
    <property type="evidence" value="ECO:0007669"/>
    <property type="project" value="TreeGrafter"/>
</dbReference>
<dbReference type="RefSeq" id="WP_158038894.1">
    <property type="nucleotide sequence ID" value="NZ_JACCFV010000001.1"/>
</dbReference>
<evidence type="ECO:0000259" key="1">
    <source>
        <dbReference type="Pfam" id="PF01266"/>
    </source>
</evidence>